<dbReference type="InterPro" id="IPR041370">
    <property type="entry name" value="Mlase_EEF1AKMT1/ZCCHC4"/>
</dbReference>
<dbReference type="PROSITE" id="PS51831">
    <property type="entry name" value="HD"/>
    <property type="match status" value="1"/>
</dbReference>
<dbReference type="PANTHER" id="PTHR11373">
    <property type="entry name" value="DEOXYNUCLEOSIDE TRIPHOSPHATE TRIPHOSPHOHYDROLASE"/>
    <property type="match status" value="1"/>
</dbReference>
<dbReference type="InterPro" id="IPR003607">
    <property type="entry name" value="HD/PDEase_dom"/>
</dbReference>
<sequence>MEIDMEWEDQLKLKVRYWVRQGLKTLDEIVPQCDGASPIEVERILKKVKREDLSDVSKSLEYRNKFFYNLPASNPKHYQWWYTLASQEDFVGRLLSTHDKLRVLCIGTPTIASVLSSNEVPTVLLDIDADIIELYNRTYSNKGKGVRYDVFKGLPSEHHKKFNISVIDPPWYLEYFKAFLSRAISGTKNGGLVYCSIPQILTRPGIAAERQSIIEELTNCGHEVLCIEKSSFKYIVPEFEDVSFKEKKLSLSNQPWRASDLLIIKVRGDKLLVNSEEKSPLIHSFSRASSQSIFRVFLQEENIKTSVGPRRAIGFKESISRRDKKEEVNVWTSKKDGFQFEDYSISKEILSSWASGKSKSETVEQLKSSQNEIRNIVEKHDELLELWSRHADGDVRRSDKHIKEISERSHSQWATKPSAREYGSKSDGFRIEYQRDRDRVIWSSGFRKLADKTQLFPLGEDENLRQRLAHSIEVMQLATTISNSFGLDKDLVEAGALAHDVGHTPFGHAGENALDRLFVHLGVTCGFNHYEHGVDVVRYLEGSYQNNAYEIHHGLNLTAEVCDCILKHTYCHSAEGSGHHDVWKKSKHKDYLKCSGFSHLEGQAVRAADKISYLLSDIEDGIRLGAVKHEDLMFCRLFNRSPIDFRMRKGESLYMKFIEQRGAIIKLLMEDVILESSKRISSLSSINEVRNANDYCIYHSPEIMADTNEIWEKIQVRLLHNDPRVITANLKASKIITELVILFTLFPEYIDERFRIEHERLRASVYMKHYELDCPKVTIPTSFTVFLPLNFMIGFNEKKLKDIPIYNLVIAKDYVASFSDNKCNRLHRELLTN</sequence>
<dbReference type="PANTHER" id="PTHR11373:SF43">
    <property type="entry name" value="DEOXYGUANOSINETRIPHOSPHATE TRIPHOSPHOHYDROLASE-LIKE PROTEIN"/>
    <property type="match status" value="1"/>
</dbReference>
<dbReference type="GO" id="GO:0005737">
    <property type="term" value="C:cytoplasm"/>
    <property type="evidence" value="ECO:0007669"/>
    <property type="project" value="UniProtKB-SubCell"/>
</dbReference>
<dbReference type="OrthoDB" id="9803619at2"/>
<comment type="subcellular location">
    <subcellularLocation>
        <location evidence="1">Cytoplasm</location>
    </subcellularLocation>
</comment>
<feature type="domain" description="HD" evidence="6">
    <location>
        <begin position="467"/>
        <end position="614"/>
    </location>
</feature>
<keyword evidence="8" id="KW-1185">Reference proteome</keyword>
<keyword evidence="2" id="KW-0963">Cytoplasm</keyword>
<dbReference type="Gene3D" id="3.40.50.150">
    <property type="entry name" value="Vaccinia Virus protein VP39"/>
    <property type="match status" value="1"/>
</dbReference>
<dbReference type="AlphaFoldDB" id="A0A432ZSX9"/>
<evidence type="ECO:0000313" key="8">
    <source>
        <dbReference type="Proteomes" id="UP000287996"/>
    </source>
</evidence>
<evidence type="ECO:0000256" key="4">
    <source>
        <dbReference type="ARBA" id="ARBA00022679"/>
    </source>
</evidence>
<accession>A0A432ZSX9</accession>
<dbReference type="Gene3D" id="1.10.3210.10">
    <property type="entry name" value="Hypothetical protein af1432"/>
    <property type="match status" value="1"/>
</dbReference>
<dbReference type="SMART" id="SM00471">
    <property type="entry name" value="HDc"/>
    <property type="match status" value="1"/>
</dbReference>
<gene>
    <name evidence="7" type="ORF">CWI84_02175</name>
</gene>
<comment type="caution">
    <text evidence="7">The sequence shown here is derived from an EMBL/GenBank/DDBJ whole genome shotgun (WGS) entry which is preliminary data.</text>
</comment>
<keyword evidence="3" id="KW-0489">Methyltransferase</keyword>
<dbReference type="Proteomes" id="UP000287996">
    <property type="component" value="Unassembled WGS sequence"/>
</dbReference>
<organism evidence="7 8">
    <name type="scientific">Idiomarina tyrosinivorans</name>
    <dbReference type="NCBI Taxonomy" id="1445662"/>
    <lineage>
        <taxon>Bacteria</taxon>
        <taxon>Pseudomonadati</taxon>
        <taxon>Pseudomonadota</taxon>
        <taxon>Gammaproteobacteria</taxon>
        <taxon>Alteromonadales</taxon>
        <taxon>Idiomarinaceae</taxon>
        <taxon>Idiomarina</taxon>
    </lineage>
</organism>
<dbReference type="InterPro" id="IPR006261">
    <property type="entry name" value="dGTPase"/>
</dbReference>
<dbReference type="SUPFAM" id="SSF53335">
    <property type="entry name" value="S-adenosyl-L-methionine-dependent methyltransferases"/>
    <property type="match status" value="1"/>
</dbReference>
<dbReference type="NCBIfam" id="TIGR01353">
    <property type="entry name" value="dGTP_triPase"/>
    <property type="match status" value="1"/>
</dbReference>
<dbReference type="CDD" id="cd02440">
    <property type="entry name" value="AdoMet_MTases"/>
    <property type="match status" value="1"/>
</dbReference>
<dbReference type="GO" id="GO:0008168">
    <property type="term" value="F:methyltransferase activity"/>
    <property type="evidence" value="ECO:0007669"/>
    <property type="project" value="UniProtKB-KW"/>
</dbReference>
<keyword evidence="4" id="KW-0808">Transferase</keyword>
<proteinExistence type="predicted"/>
<reference evidence="7 8" key="1">
    <citation type="journal article" date="2011" name="Front. Microbiol.">
        <title>Genomic signatures of strain selection and enhancement in Bacillus atrophaeus var. globigii, a historical biowarfare simulant.</title>
        <authorList>
            <person name="Gibbons H.S."/>
            <person name="Broomall S.M."/>
            <person name="McNew L.A."/>
            <person name="Daligault H."/>
            <person name="Chapman C."/>
            <person name="Bruce D."/>
            <person name="Karavis M."/>
            <person name="Krepps M."/>
            <person name="McGregor P.A."/>
            <person name="Hong C."/>
            <person name="Park K.H."/>
            <person name="Akmal A."/>
            <person name="Feldman A."/>
            <person name="Lin J.S."/>
            <person name="Chang W.E."/>
            <person name="Higgs B.W."/>
            <person name="Demirev P."/>
            <person name="Lindquist J."/>
            <person name="Liem A."/>
            <person name="Fochler E."/>
            <person name="Read T.D."/>
            <person name="Tapia R."/>
            <person name="Johnson S."/>
            <person name="Bishop-Lilly K.A."/>
            <person name="Detter C."/>
            <person name="Han C."/>
            <person name="Sozhamannan S."/>
            <person name="Rosenzweig C.N."/>
            <person name="Skowronski E.W."/>
        </authorList>
    </citation>
    <scope>NUCLEOTIDE SEQUENCE [LARGE SCALE GENOMIC DNA]</scope>
    <source>
        <strain evidence="7 8">CC-PW-9</strain>
    </source>
</reference>
<dbReference type="GO" id="GO:0006203">
    <property type="term" value="P:dGTP catabolic process"/>
    <property type="evidence" value="ECO:0007669"/>
    <property type="project" value="TreeGrafter"/>
</dbReference>
<dbReference type="EMBL" id="PIQH01000002">
    <property type="protein sequence ID" value="RUO80941.1"/>
    <property type="molecule type" value="Genomic_DNA"/>
</dbReference>
<dbReference type="InterPro" id="IPR006674">
    <property type="entry name" value="HD_domain"/>
</dbReference>
<dbReference type="InterPro" id="IPR050135">
    <property type="entry name" value="dGTPase-like"/>
</dbReference>
<protein>
    <recommendedName>
        <fullName evidence="6">HD domain-containing protein</fullName>
    </recommendedName>
</protein>
<dbReference type="CDD" id="cd00077">
    <property type="entry name" value="HDc"/>
    <property type="match status" value="1"/>
</dbReference>
<evidence type="ECO:0000256" key="2">
    <source>
        <dbReference type="ARBA" id="ARBA00022490"/>
    </source>
</evidence>
<dbReference type="SUPFAM" id="SSF109604">
    <property type="entry name" value="HD-domain/PDEase-like"/>
    <property type="match status" value="1"/>
</dbReference>
<dbReference type="Pfam" id="PF10237">
    <property type="entry name" value="N6-adenineMlase"/>
    <property type="match status" value="1"/>
</dbReference>
<dbReference type="Pfam" id="PF01966">
    <property type="entry name" value="HD"/>
    <property type="match status" value="1"/>
</dbReference>
<evidence type="ECO:0000256" key="3">
    <source>
        <dbReference type="ARBA" id="ARBA00022603"/>
    </source>
</evidence>
<evidence type="ECO:0000256" key="1">
    <source>
        <dbReference type="ARBA" id="ARBA00004496"/>
    </source>
</evidence>
<dbReference type="InterPro" id="IPR029063">
    <property type="entry name" value="SAM-dependent_MTases_sf"/>
</dbReference>
<name>A0A432ZSX9_9GAMM</name>
<evidence type="ECO:0000256" key="5">
    <source>
        <dbReference type="ARBA" id="ARBA00022801"/>
    </source>
</evidence>
<dbReference type="GO" id="GO:0008832">
    <property type="term" value="F:dGTPase activity"/>
    <property type="evidence" value="ECO:0007669"/>
    <property type="project" value="TreeGrafter"/>
</dbReference>
<evidence type="ECO:0000313" key="7">
    <source>
        <dbReference type="EMBL" id="RUO80941.1"/>
    </source>
</evidence>
<keyword evidence="5" id="KW-0378">Hydrolase</keyword>
<evidence type="ECO:0000259" key="6">
    <source>
        <dbReference type="PROSITE" id="PS51831"/>
    </source>
</evidence>
<dbReference type="GO" id="GO:0032259">
    <property type="term" value="P:methylation"/>
    <property type="evidence" value="ECO:0007669"/>
    <property type="project" value="UniProtKB-KW"/>
</dbReference>